<dbReference type="Proteomes" id="UP001058860">
    <property type="component" value="Chromosome"/>
</dbReference>
<dbReference type="EMBL" id="CP088295">
    <property type="protein sequence ID" value="UUY01851.1"/>
    <property type="molecule type" value="Genomic_DNA"/>
</dbReference>
<keyword evidence="2" id="KW-1185">Reference proteome</keyword>
<evidence type="ECO:0000313" key="1">
    <source>
        <dbReference type="EMBL" id="UUY01851.1"/>
    </source>
</evidence>
<protein>
    <recommendedName>
        <fullName evidence="3">4Fe-4S ferredoxin-type domain-containing protein</fullName>
    </recommendedName>
</protein>
<dbReference type="Gene3D" id="3.30.70.20">
    <property type="match status" value="1"/>
</dbReference>
<dbReference type="RefSeq" id="WP_353862395.1">
    <property type="nucleotide sequence ID" value="NZ_CP088295.1"/>
</dbReference>
<sequence>MKKDAIFIGVEVADSVASDPAVGAKLDEVCPVNIFKGTDAGVDIVEQNIDECVLCKLCYDVSPGNVTITKLYDDGAAL</sequence>
<proteinExistence type="predicted"/>
<name>A0ABY5PB88_9ACTN</name>
<evidence type="ECO:0008006" key="3">
    <source>
        <dbReference type="Google" id="ProtNLM"/>
    </source>
</evidence>
<organism evidence="1 2">
    <name type="scientific">Svornostia abyssi</name>
    <dbReference type="NCBI Taxonomy" id="2898438"/>
    <lineage>
        <taxon>Bacteria</taxon>
        <taxon>Bacillati</taxon>
        <taxon>Actinomycetota</taxon>
        <taxon>Thermoleophilia</taxon>
        <taxon>Solirubrobacterales</taxon>
        <taxon>Baekduiaceae</taxon>
        <taxon>Svornostia</taxon>
    </lineage>
</organism>
<reference evidence="2" key="1">
    <citation type="submission" date="2021-11" db="EMBL/GenBank/DDBJ databases">
        <title>Cultivation dependent microbiological survey of springs from the worlds oldest radium mine currently devoted to the extraction of radon-saturated water.</title>
        <authorList>
            <person name="Kapinusova G."/>
            <person name="Smrhova T."/>
            <person name="Strejcek M."/>
            <person name="Suman J."/>
            <person name="Jani K."/>
            <person name="Pajer P."/>
            <person name="Uhlik O."/>
        </authorList>
    </citation>
    <scope>NUCLEOTIDE SEQUENCE [LARGE SCALE GENOMIC DNA]</scope>
    <source>
        <strain evidence="2">J379</strain>
    </source>
</reference>
<evidence type="ECO:0000313" key="2">
    <source>
        <dbReference type="Proteomes" id="UP001058860"/>
    </source>
</evidence>
<dbReference type="SUPFAM" id="SSF54862">
    <property type="entry name" value="4Fe-4S ferredoxins"/>
    <property type="match status" value="1"/>
</dbReference>
<accession>A0ABY5PB88</accession>
<gene>
    <name evidence="1" type="ORF">LRS13_14075</name>
</gene>